<dbReference type="PROSITE" id="PS00395">
    <property type="entry name" value="ALANINE_RACEMASE"/>
    <property type="match status" value="1"/>
</dbReference>
<evidence type="ECO:0000256" key="7">
    <source>
        <dbReference type="PIRSR" id="PIRSR600821-52"/>
    </source>
</evidence>
<evidence type="ECO:0000256" key="5">
    <source>
        <dbReference type="HAMAP-Rule" id="MF_01201"/>
    </source>
</evidence>
<evidence type="ECO:0000256" key="1">
    <source>
        <dbReference type="ARBA" id="ARBA00000316"/>
    </source>
</evidence>
<protein>
    <recommendedName>
        <fullName evidence="5">Alanine racemase</fullName>
        <ecNumber evidence="5">5.1.1.1</ecNumber>
    </recommendedName>
</protein>
<keyword evidence="3 5" id="KW-0663">Pyridoxal phosphate</keyword>
<evidence type="ECO:0000313" key="10">
    <source>
        <dbReference type="Proteomes" id="UP000051733"/>
    </source>
</evidence>
<dbReference type="GO" id="GO:0005829">
    <property type="term" value="C:cytosol"/>
    <property type="evidence" value="ECO:0007669"/>
    <property type="project" value="TreeGrafter"/>
</dbReference>
<dbReference type="InterPro" id="IPR011079">
    <property type="entry name" value="Ala_racemase_C"/>
</dbReference>
<dbReference type="FunFam" id="3.20.20.10:FF:000002">
    <property type="entry name" value="Alanine racemase"/>
    <property type="match status" value="1"/>
</dbReference>
<feature type="modified residue" description="N6-(pyridoxal phosphate)lysine" evidence="5 6">
    <location>
        <position position="40"/>
    </location>
</feature>
<comment type="pathway">
    <text evidence="5">Amino-acid biosynthesis; D-alanine biosynthesis; D-alanine from L-alanine: step 1/1.</text>
</comment>
<dbReference type="InterPro" id="IPR020622">
    <property type="entry name" value="Ala_racemase_pyridoxalP-BS"/>
</dbReference>
<sequence length="369" mass="40697">MVVGTHRATKLLIDRQAIRHNIKQQQKKLTPDTALFAVVKANAYGHGLVAVAQTALEAGAKGFCVAILDEGLALRQAGLTQPILVLGITDPEQAHVAAENDISLTVGSLEWFTAYQKLPQSKQPLKVHLALDTGMGRIGFRETPELKQALAVVRTAAFDFEGVFTHFATADEQDDHYFMQQFHKWEMLTKIIDPLPRYVHVSNSATGMWHTNIAGNMVRMGISLYGQNPSGDVLQPSLALQPAISLVSKIDFVKPLHAGECVSYGATYRAEQDEWIGTIPLGYADGYPRAMQGFHVLVNGQFCEVVGRVCMDQMMIRLPHELPIGTDVTIFGRQGDQQITVTQIADYVGTINYEILTGLAPRLDRQYLN</sequence>
<dbReference type="GO" id="GO:0009252">
    <property type="term" value="P:peptidoglycan biosynthetic process"/>
    <property type="evidence" value="ECO:0007669"/>
    <property type="project" value="TreeGrafter"/>
</dbReference>
<dbReference type="GO" id="GO:0030170">
    <property type="term" value="F:pyridoxal phosphate binding"/>
    <property type="evidence" value="ECO:0007669"/>
    <property type="project" value="UniProtKB-UniRule"/>
</dbReference>
<accession>A0A0R2A647</accession>
<comment type="similarity">
    <text evidence="5">Belongs to the alanine racemase family.</text>
</comment>
<dbReference type="AlphaFoldDB" id="A0A0R2A647"/>
<comment type="cofactor">
    <cofactor evidence="2 5 6">
        <name>pyridoxal 5'-phosphate</name>
        <dbReference type="ChEBI" id="CHEBI:597326"/>
    </cofactor>
</comment>
<dbReference type="Pfam" id="PF00842">
    <property type="entry name" value="Ala_racemase_C"/>
    <property type="match status" value="1"/>
</dbReference>
<dbReference type="PANTHER" id="PTHR30511:SF0">
    <property type="entry name" value="ALANINE RACEMASE, CATABOLIC-RELATED"/>
    <property type="match status" value="1"/>
</dbReference>
<evidence type="ECO:0000313" key="9">
    <source>
        <dbReference type="EMBL" id="KRM62760.1"/>
    </source>
</evidence>
<feature type="binding site" evidence="5 7">
    <location>
        <position position="311"/>
    </location>
    <ligand>
        <name>substrate</name>
    </ligand>
</feature>
<dbReference type="SMART" id="SM01005">
    <property type="entry name" value="Ala_racemase_C"/>
    <property type="match status" value="1"/>
</dbReference>
<dbReference type="STRING" id="1423813.FC26_GL001191"/>
<evidence type="ECO:0000256" key="3">
    <source>
        <dbReference type="ARBA" id="ARBA00022898"/>
    </source>
</evidence>
<dbReference type="GO" id="GO:0030632">
    <property type="term" value="P:D-alanine biosynthetic process"/>
    <property type="evidence" value="ECO:0007669"/>
    <property type="project" value="UniProtKB-UniRule"/>
</dbReference>
<dbReference type="FunFam" id="2.40.37.10:FF:000006">
    <property type="entry name" value="Alanine racemase"/>
    <property type="match status" value="1"/>
</dbReference>
<comment type="function">
    <text evidence="5">Catalyzes the interconversion of L-alanine and D-alanine. May also act on other amino acids.</text>
</comment>
<dbReference type="Pfam" id="PF01168">
    <property type="entry name" value="Ala_racemase_N"/>
    <property type="match status" value="1"/>
</dbReference>
<reference evidence="9 10" key="1">
    <citation type="journal article" date="2015" name="Genome Announc.">
        <title>Expanding the biotechnology potential of lactobacilli through comparative genomics of 213 strains and associated genera.</title>
        <authorList>
            <person name="Sun Z."/>
            <person name="Harris H.M."/>
            <person name="McCann A."/>
            <person name="Guo C."/>
            <person name="Argimon S."/>
            <person name="Zhang W."/>
            <person name="Yang X."/>
            <person name="Jeffery I.B."/>
            <person name="Cooney J.C."/>
            <person name="Kagawa T.F."/>
            <person name="Liu W."/>
            <person name="Song Y."/>
            <person name="Salvetti E."/>
            <person name="Wrobel A."/>
            <person name="Rasinkangas P."/>
            <person name="Parkhill J."/>
            <person name="Rea M.C."/>
            <person name="O'Sullivan O."/>
            <person name="Ritari J."/>
            <person name="Douillard F.P."/>
            <person name="Paul Ross R."/>
            <person name="Yang R."/>
            <person name="Briner A.E."/>
            <person name="Felis G.E."/>
            <person name="de Vos W.M."/>
            <person name="Barrangou R."/>
            <person name="Klaenhammer T.R."/>
            <person name="Caufield P.W."/>
            <person name="Cui Y."/>
            <person name="Zhang H."/>
            <person name="O'Toole P.W."/>
        </authorList>
    </citation>
    <scope>NUCLEOTIDE SEQUENCE [LARGE SCALE GENOMIC DNA]</scope>
    <source>
        <strain evidence="9 10">DSM 20634</strain>
    </source>
</reference>
<evidence type="ECO:0000259" key="8">
    <source>
        <dbReference type="SMART" id="SM01005"/>
    </source>
</evidence>
<dbReference type="InterPro" id="IPR009006">
    <property type="entry name" value="Ala_racemase/Decarboxylase_C"/>
</dbReference>
<dbReference type="EMBL" id="AYYY01000001">
    <property type="protein sequence ID" value="KRM62760.1"/>
    <property type="molecule type" value="Genomic_DNA"/>
</dbReference>
<dbReference type="HAMAP" id="MF_01201">
    <property type="entry name" value="Ala_racemase"/>
    <property type="match status" value="1"/>
</dbReference>
<comment type="caution">
    <text evidence="9">The sequence shown here is derived from an EMBL/GenBank/DDBJ whole genome shotgun (WGS) entry which is preliminary data.</text>
</comment>
<dbReference type="Gene3D" id="2.40.37.10">
    <property type="entry name" value="Lyase, Ornithine Decarboxylase, Chain A, domain 1"/>
    <property type="match status" value="1"/>
</dbReference>
<dbReference type="InterPro" id="IPR000821">
    <property type="entry name" value="Ala_racemase"/>
</dbReference>
<dbReference type="Gene3D" id="3.20.20.10">
    <property type="entry name" value="Alanine racemase"/>
    <property type="match status" value="1"/>
</dbReference>
<dbReference type="RefSeq" id="WP_057777019.1">
    <property type="nucleotide sequence ID" value="NZ_AYYY01000001.1"/>
</dbReference>
<dbReference type="OrthoDB" id="9813814at2"/>
<dbReference type="PRINTS" id="PR00992">
    <property type="entry name" value="ALARACEMASE"/>
</dbReference>
<organism evidence="9 10">
    <name type="scientific">Paucilactobacillus vaccinostercus DSM 20634</name>
    <dbReference type="NCBI Taxonomy" id="1423813"/>
    <lineage>
        <taxon>Bacteria</taxon>
        <taxon>Bacillati</taxon>
        <taxon>Bacillota</taxon>
        <taxon>Bacilli</taxon>
        <taxon>Lactobacillales</taxon>
        <taxon>Lactobacillaceae</taxon>
        <taxon>Paucilactobacillus</taxon>
    </lineage>
</organism>
<comment type="catalytic activity">
    <reaction evidence="1 5">
        <text>L-alanine = D-alanine</text>
        <dbReference type="Rhea" id="RHEA:20249"/>
        <dbReference type="ChEBI" id="CHEBI:57416"/>
        <dbReference type="ChEBI" id="CHEBI:57972"/>
        <dbReference type="EC" id="5.1.1.1"/>
    </reaction>
</comment>
<evidence type="ECO:0000256" key="6">
    <source>
        <dbReference type="PIRSR" id="PIRSR600821-50"/>
    </source>
</evidence>
<dbReference type="Proteomes" id="UP000051733">
    <property type="component" value="Unassembled WGS sequence"/>
</dbReference>
<feature type="domain" description="Alanine racemase C-terminal" evidence="8">
    <location>
        <begin position="243"/>
        <end position="368"/>
    </location>
</feature>
<dbReference type="GO" id="GO:0008784">
    <property type="term" value="F:alanine racemase activity"/>
    <property type="evidence" value="ECO:0007669"/>
    <property type="project" value="UniProtKB-UniRule"/>
</dbReference>
<evidence type="ECO:0000256" key="4">
    <source>
        <dbReference type="ARBA" id="ARBA00023235"/>
    </source>
</evidence>
<feature type="binding site" evidence="5 7">
    <location>
        <position position="137"/>
    </location>
    <ligand>
        <name>substrate</name>
    </ligand>
</feature>
<keyword evidence="10" id="KW-1185">Reference proteome</keyword>
<evidence type="ECO:0000256" key="2">
    <source>
        <dbReference type="ARBA" id="ARBA00001933"/>
    </source>
</evidence>
<dbReference type="SUPFAM" id="SSF50621">
    <property type="entry name" value="Alanine racemase C-terminal domain-like"/>
    <property type="match status" value="1"/>
</dbReference>
<gene>
    <name evidence="9" type="ORF">FC26_GL001191</name>
</gene>
<dbReference type="EC" id="5.1.1.1" evidence="5"/>
<dbReference type="PANTHER" id="PTHR30511">
    <property type="entry name" value="ALANINE RACEMASE"/>
    <property type="match status" value="1"/>
</dbReference>
<dbReference type="PATRIC" id="fig|1423813.3.peg.1213"/>
<proteinExistence type="inferred from homology"/>
<dbReference type="NCBIfam" id="TIGR00492">
    <property type="entry name" value="alr"/>
    <property type="match status" value="1"/>
</dbReference>
<dbReference type="SUPFAM" id="SSF51419">
    <property type="entry name" value="PLP-binding barrel"/>
    <property type="match status" value="1"/>
</dbReference>
<dbReference type="CDD" id="cd00430">
    <property type="entry name" value="PLPDE_III_AR"/>
    <property type="match status" value="1"/>
</dbReference>
<keyword evidence="4 5" id="KW-0413">Isomerase</keyword>
<dbReference type="UniPathway" id="UPA00042">
    <property type="reaction ID" value="UER00497"/>
</dbReference>
<dbReference type="InterPro" id="IPR029066">
    <property type="entry name" value="PLP-binding_barrel"/>
</dbReference>
<feature type="active site" description="Proton acceptor; specific for D-alanine" evidence="5">
    <location>
        <position position="40"/>
    </location>
</feature>
<feature type="active site" description="Proton acceptor; specific for L-alanine" evidence="5">
    <location>
        <position position="264"/>
    </location>
</feature>
<dbReference type="InterPro" id="IPR001608">
    <property type="entry name" value="Ala_racemase_N"/>
</dbReference>
<name>A0A0R2A647_9LACO</name>